<evidence type="ECO:0000256" key="4">
    <source>
        <dbReference type="ARBA" id="ARBA00022490"/>
    </source>
</evidence>
<dbReference type="Gene3D" id="1.10.150.130">
    <property type="match status" value="1"/>
</dbReference>
<dbReference type="AlphaFoldDB" id="B1BR84"/>
<dbReference type="PROSITE" id="PS51900">
    <property type="entry name" value="CB"/>
    <property type="match status" value="1"/>
</dbReference>
<keyword evidence="7" id="KW-0229">DNA integration</keyword>
<organism evidence="14 15">
    <name type="scientific">Clostridium perfringens E str. JGS1987</name>
    <dbReference type="NCBI Taxonomy" id="451755"/>
    <lineage>
        <taxon>Bacteria</taxon>
        <taxon>Bacillati</taxon>
        <taxon>Bacillota</taxon>
        <taxon>Clostridia</taxon>
        <taxon>Eubacteriales</taxon>
        <taxon>Clostridiaceae</taxon>
        <taxon>Clostridium</taxon>
    </lineage>
</organism>
<evidence type="ECO:0000256" key="3">
    <source>
        <dbReference type="ARBA" id="ARBA00008857"/>
    </source>
</evidence>
<dbReference type="SUPFAM" id="SSF56349">
    <property type="entry name" value="DNA breaking-rejoining enzymes"/>
    <property type="match status" value="1"/>
</dbReference>
<dbReference type="Gene3D" id="1.10.443.10">
    <property type="entry name" value="Intergrase catalytic core"/>
    <property type="match status" value="1"/>
</dbReference>
<comment type="subcellular location">
    <subcellularLocation>
        <location evidence="2">Cytoplasm</location>
    </subcellularLocation>
</comment>
<dbReference type="PANTHER" id="PTHR30349">
    <property type="entry name" value="PHAGE INTEGRASE-RELATED"/>
    <property type="match status" value="1"/>
</dbReference>
<evidence type="ECO:0000256" key="5">
    <source>
        <dbReference type="ARBA" id="ARBA00022618"/>
    </source>
</evidence>
<accession>B1BR84</accession>
<comment type="similarity">
    <text evidence="3">Belongs to the 'phage' integrase family.</text>
</comment>
<dbReference type="InterPro" id="IPR050090">
    <property type="entry name" value="Tyrosine_recombinase_XerCD"/>
</dbReference>
<sequence length="431" mass="50417">MNIEYEQNIKEILVKNKTNNEDMQNLNIIYNKYDEMDSERDYEDYIEDIYILYCKAQLSLDDLGKIYKVNKRIVKKWVKELNLDEINSAKKENLKKEYDLDKYNEKNLKFEISTESNTPIRVNEFLNYLKNIKGRSPNTVKGYKSNLNLLFKYLVSLKENTPGTDIENVCIRNVDDTFIKNITLMDLYNFLSYVDEVRKNGSYSRARLVAAIKSFFLFLNSKLKIIDENIALELEFPKIEKRLPVYLTLDQAKAVLNSMDKTKRYYYRDYCIFTLFLNCGMRLSELCGIKISDIRGDLLTIIGKGNKQRTIYLNSECLKSIHDYLNVRGRGNTPEEDKYLFLSRIDKRISNRGVEKLVKKHIENAGFTDKKYTPHKLRHSAATILYKYGNADIRSLQAILGHESIATTELYTHVDDETLRNVIKSNPLSNG</sequence>
<keyword evidence="4" id="KW-0963">Cytoplasm</keyword>
<evidence type="ECO:0000256" key="2">
    <source>
        <dbReference type="ARBA" id="ARBA00004496"/>
    </source>
</evidence>
<evidence type="ECO:0000256" key="10">
    <source>
        <dbReference type="ARBA" id="ARBA00023306"/>
    </source>
</evidence>
<evidence type="ECO:0000259" key="13">
    <source>
        <dbReference type="PROSITE" id="PS51900"/>
    </source>
</evidence>
<dbReference type="Pfam" id="PF02899">
    <property type="entry name" value="Phage_int_SAM_1"/>
    <property type="match status" value="1"/>
</dbReference>
<keyword evidence="9" id="KW-0233">DNA recombination</keyword>
<evidence type="ECO:0000256" key="6">
    <source>
        <dbReference type="ARBA" id="ARBA00022829"/>
    </source>
</evidence>
<evidence type="ECO:0000259" key="12">
    <source>
        <dbReference type="PROSITE" id="PS51898"/>
    </source>
</evidence>
<feature type="domain" description="Core-binding (CB)" evidence="13">
    <location>
        <begin position="116"/>
        <end position="220"/>
    </location>
</feature>
<keyword evidence="5" id="KW-0132">Cell division</keyword>
<comment type="caution">
    <text evidence="14">The sequence shown here is derived from an EMBL/GenBank/DDBJ whole genome shotgun (WGS) entry which is preliminary data.</text>
</comment>
<evidence type="ECO:0000256" key="8">
    <source>
        <dbReference type="ARBA" id="ARBA00023125"/>
    </source>
</evidence>
<dbReference type="GO" id="GO:0005737">
    <property type="term" value="C:cytoplasm"/>
    <property type="evidence" value="ECO:0007669"/>
    <property type="project" value="UniProtKB-SubCell"/>
</dbReference>
<dbReference type="InterPro" id="IPR002104">
    <property type="entry name" value="Integrase_catalytic"/>
</dbReference>
<dbReference type="GO" id="GO:0006310">
    <property type="term" value="P:DNA recombination"/>
    <property type="evidence" value="ECO:0007669"/>
    <property type="project" value="UniProtKB-KW"/>
</dbReference>
<reference evidence="14 15" key="1">
    <citation type="submission" date="2007-07" db="EMBL/GenBank/DDBJ databases">
        <title>Annotation of Clostridium perfringens E str. JGS1987.</title>
        <authorList>
            <person name="Paulsen I."/>
            <person name="Sebastian Y."/>
        </authorList>
    </citation>
    <scope>NUCLEOTIDE SEQUENCE [LARGE SCALE GENOMIC DNA]</scope>
    <source>
        <strain evidence="15">E str. JGS1987</strain>
    </source>
</reference>
<dbReference type="InterPro" id="IPR044068">
    <property type="entry name" value="CB"/>
</dbReference>
<keyword evidence="10" id="KW-0131">Cell cycle</keyword>
<evidence type="ECO:0000256" key="7">
    <source>
        <dbReference type="ARBA" id="ARBA00022908"/>
    </source>
</evidence>
<gene>
    <name evidence="14" type="ORF">AC3_A0214</name>
</gene>
<dbReference type="InterPro" id="IPR010998">
    <property type="entry name" value="Integrase_recombinase_N"/>
</dbReference>
<dbReference type="GO" id="GO:0015074">
    <property type="term" value="P:DNA integration"/>
    <property type="evidence" value="ECO:0007669"/>
    <property type="project" value="UniProtKB-KW"/>
</dbReference>
<dbReference type="Proteomes" id="UP000005337">
    <property type="component" value="Unassembled WGS sequence"/>
</dbReference>
<evidence type="ECO:0000313" key="15">
    <source>
        <dbReference type="Proteomes" id="UP000005337"/>
    </source>
</evidence>
<dbReference type="GO" id="GO:0051301">
    <property type="term" value="P:cell division"/>
    <property type="evidence" value="ECO:0007669"/>
    <property type="project" value="UniProtKB-KW"/>
</dbReference>
<comment type="function">
    <text evidence="1">Site-specific tyrosine recombinase, which acts by catalyzing the cutting and rejoining of the recombining DNA molecules.</text>
</comment>
<name>B1BR84_CLOPF</name>
<dbReference type="PROSITE" id="PS51898">
    <property type="entry name" value="TYR_RECOMBINASE"/>
    <property type="match status" value="1"/>
</dbReference>
<dbReference type="EMBL" id="ABDW01000006">
    <property type="protein sequence ID" value="EDT15865.1"/>
    <property type="molecule type" value="Genomic_DNA"/>
</dbReference>
<dbReference type="InterPro" id="IPR013762">
    <property type="entry name" value="Integrase-like_cat_sf"/>
</dbReference>
<keyword evidence="8 11" id="KW-0238">DNA-binding</keyword>
<dbReference type="GO" id="GO:0007059">
    <property type="term" value="P:chromosome segregation"/>
    <property type="evidence" value="ECO:0007669"/>
    <property type="project" value="UniProtKB-KW"/>
</dbReference>
<evidence type="ECO:0000256" key="9">
    <source>
        <dbReference type="ARBA" id="ARBA00023172"/>
    </source>
</evidence>
<dbReference type="PANTHER" id="PTHR30349:SF77">
    <property type="entry name" value="TYROSINE RECOMBINASE XERC"/>
    <property type="match status" value="1"/>
</dbReference>
<evidence type="ECO:0000256" key="1">
    <source>
        <dbReference type="ARBA" id="ARBA00003283"/>
    </source>
</evidence>
<dbReference type="Pfam" id="PF00589">
    <property type="entry name" value="Phage_integrase"/>
    <property type="match status" value="1"/>
</dbReference>
<dbReference type="InterPro" id="IPR011010">
    <property type="entry name" value="DNA_brk_join_enz"/>
</dbReference>
<dbReference type="InterPro" id="IPR004107">
    <property type="entry name" value="Integrase_SAM-like_N"/>
</dbReference>
<evidence type="ECO:0000256" key="11">
    <source>
        <dbReference type="PROSITE-ProRule" id="PRU01248"/>
    </source>
</evidence>
<proteinExistence type="inferred from homology"/>
<evidence type="ECO:0000313" key="14">
    <source>
        <dbReference type="EMBL" id="EDT15865.1"/>
    </source>
</evidence>
<protein>
    <submittedName>
        <fullName evidence="14">Tyrosine recombinase</fullName>
    </submittedName>
</protein>
<feature type="domain" description="Tyr recombinase" evidence="12">
    <location>
        <begin position="242"/>
        <end position="424"/>
    </location>
</feature>
<dbReference type="GO" id="GO:0003677">
    <property type="term" value="F:DNA binding"/>
    <property type="evidence" value="ECO:0007669"/>
    <property type="project" value="UniProtKB-UniRule"/>
</dbReference>
<keyword evidence="6" id="KW-0159">Chromosome partition</keyword>